<keyword evidence="3" id="KW-0028">Amino-acid biosynthesis</keyword>
<protein>
    <recommendedName>
        <fullName evidence="2">prephenate dehydratase</fullName>
        <ecNumber evidence="2">4.2.1.51</ecNumber>
    </recommendedName>
</protein>
<reference evidence="9" key="1">
    <citation type="submission" date="2022-10" db="EMBL/GenBank/DDBJ databases">
        <authorList>
            <person name="Byrne P K."/>
        </authorList>
    </citation>
    <scope>NUCLEOTIDE SEQUENCE</scope>
    <source>
        <strain evidence="9">IFO1815</strain>
    </source>
</reference>
<dbReference type="SUPFAM" id="SSF55021">
    <property type="entry name" value="ACT-like"/>
    <property type="match status" value="1"/>
</dbReference>
<comment type="pathway">
    <text evidence="1">Amino-acid biosynthesis; L-phenylalanine biosynthesis; phenylpyruvate from prephenate: step 1/1.</text>
</comment>
<dbReference type="InterPro" id="IPR008242">
    <property type="entry name" value="Chor_mutase/pphenate_deHydtase"/>
</dbReference>
<gene>
    <name evidence="9" type="primary">SMKI14G0210</name>
    <name evidence="9" type="ORF">SMKI_14G0210</name>
</gene>
<evidence type="ECO:0000259" key="8">
    <source>
        <dbReference type="PROSITE" id="PS51671"/>
    </source>
</evidence>
<proteinExistence type="predicted"/>
<keyword evidence="5" id="KW-0584">Phenylalanine biosynthesis</keyword>
<dbReference type="PROSITE" id="PS51171">
    <property type="entry name" value="PREPHENATE_DEHYDR_3"/>
    <property type="match status" value="1"/>
</dbReference>
<dbReference type="GO" id="GO:0004664">
    <property type="term" value="F:prephenate dehydratase activity"/>
    <property type="evidence" value="ECO:0007669"/>
    <property type="project" value="UniProtKB-EC"/>
</dbReference>
<evidence type="ECO:0000256" key="3">
    <source>
        <dbReference type="ARBA" id="ARBA00022605"/>
    </source>
</evidence>
<dbReference type="GO" id="GO:0005737">
    <property type="term" value="C:cytoplasm"/>
    <property type="evidence" value="ECO:0007669"/>
    <property type="project" value="TreeGrafter"/>
</dbReference>
<dbReference type="InterPro" id="IPR002912">
    <property type="entry name" value="ACT_dom"/>
</dbReference>
<dbReference type="EC" id="4.2.1.51" evidence="2"/>
<dbReference type="EMBL" id="OX365770">
    <property type="protein sequence ID" value="CAI4035814.1"/>
    <property type="molecule type" value="Genomic_DNA"/>
</dbReference>
<evidence type="ECO:0000256" key="6">
    <source>
        <dbReference type="ARBA" id="ARBA00023239"/>
    </source>
</evidence>
<evidence type="ECO:0000256" key="1">
    <source>
        <dbReference type="ARBA" id="ARBA00004741"/>
    </source>
</evidence>
<dbReference type="Gene3D" id="3.30.70.260">
    <property type="match status" value="1"/>
</dbReference>
<sequence>MNEKTLKVLFLGPKGTYSHQAALQQFQCISDVEYLAATSIPQCFNELEKDTSIDYSVVPLENSTNGQVVFSYDLLRNRMIQKVLSSTASADANRITPDIEVIAEQYVSITHCLISPIELPNGIESLGEFKEVIIYSHPQVWGQVEGYLKSLAEKFPQLTFSRSDCSSTSESVNHCMRSQTASCNKILHLAIASEMAARLHNAYIVEHPINDKLGNTTRFLVLKRRESACNYELKDYQQPQVNLLTFTTRQDDPGSLVDVLNVLKIHSLNMCSINSRPFHLNENDRNWRYLFFIEYYTDRNTPENKERLYRDISAKSKQWCLWGTFPRNERYYHK</sequence>
<dbReference type="AlphaFoldDB" id="A0AA35IU52"/>
<dbReference type="PROSITE" id="PS51671">
    <property type="entry name" value="ACT"/>
    <property type="match status" value="1"/>
</dbReference>
<evidence type="ECO:0000256" key="2">
    <source>
        <dbReference type="ARBA" id="ARBA00013147"/>
    </source>
</evidence>
<evidence type="ECO:0000256" key="4">
    <source>
        <dbReference type="ARBA" id="ARBA00023141"/>
    </source>
</evidence>
<feature type="domain" description="Prephenate dehydratase" evidence="7">
    <location>
        <begin position="7"/>
        <end position="224"/>
    </location>
</feature>
<dbReference type="GeneID" id="80920702"/>
<dbReference type="InterPro" id="IPR001086">
    <property type="entry name" value="Preph_deHydtase"/>
</dbReference>
<keyword evidence="10" id="KW-1185">Reference proteome</keyword>
<dbReference type="CDD" id="cd13532">
    <property type="entry name" value="PBP2_PDT_like"/>
    <property type="match status" value="1"/>
</dbReference>
<dbReference type="GO" id="GO:0009094">
    <property type="term" value="P:L-phenylalanine biosynthetic process"/>
    <property type="evidence" value="ECO:0007669"/>
    <property type="project" value="UniProtKB-KW"/>
</dbReference>
<organism evidence="9 10">
    <name type="scientific">Saccharomyces mikatae IFO 1815</name>
    <dbReference type="NCBI Taxonomy" id="226126"/>
    <lineage>
        <taxon>Eukaryota</taxon>
        <taxon>Fungi</taxon>
        <taxon>Dikarya</taxon>
        <taxon>Ascomycota</taxon>
        <taxon>Saccharomycotina</taxon>
        <taxon>Saccharomycetes</taxon>
        <taxon>Saccharomycetales</taxon>
        <taxon>Saccharomycetaceae</taxon>
        <taxon>Saccharomyces</taxon>
    </lineage>
</organism>
<dbReference type="FunFam" id="3.30.70.260:FF:000101">
    <property type="entry name" value="Prephenate dehydratase"/>
    <property type="match status" value="1"/>
</dbReference>
<dbReference type="PIRSF" id="PIRSF001500">
    <property type="entry name" value="Chor_mut_pdt_Ppr"/>
    <property type="match status" value="1"/>
</dbReference>
<evidence type="ECO:0000256" key="5">
    <source>
        <dbReference type="ARBA" id="ARBA00023222"/>
    </source>
</evidence>
<dbReference type="PANTHER" id="PTHR21022:SF19">
    <property type="entry name" value="PREPHENATE DEHYDRATASE-RELATED"/>
    <property type="match status" value="1"/>
</dbReference>
<keyword evidence="4" id="KW-0057">Aromatic amino acid biosynthesis</keyword>
<dbReference type="Pfam" id="PF00800">
    <property type="entry name" value="PDT"/>
    <property type="match status" value="1"/>
</dbReference>
<dbReference type="RefSeq" id="XP_056078934.1">
    <property type="nucleotide sequence ID" value="XM_056225080.1"/>
</dbReference>
<dbReference type="InterPro" id="IPR045865">
    <property type="entry name" value="ACT-like_dom_sf"/>
</dbReference>
<dbReference type="FunFam" id="3.40.190.10:FF:000254">
    <property type="entry name" value="Prephenate dehydratase"/>
    <property type="match status" value="1"/>
</dbReference>
<dbReference type="Proteomes" id="UP001161438">
    <property type="component" value="Chromosome 14"/>
</dbReference>
<feature type="domain" description="ACT" evidence="8">
    <location>
        <begin position="244"/>
        <end position="322"/>
    </location>
</feature>
<dbReference type="SUPFAM" id="SSF53850">
    <property type="entry name" value="Periplasmic binding protein-like II"/>
    <property type="match status" value="1"/>
</dbReference>
<dbReference type="CDD" id="cd04905">
    <property type="entry name" value="ACT_CM-PDT"/>
    <property type="match status" value="1"/>
</dbReference>
<dbReference type="Gene3D" id="3.40.190.10">
    <property type="entry name" value="Periplasmic binding protein-like II"/>
    <property type="match status" value="2"/>
</dbReference>
<evidence type="ECO:0000259" key="7">
    <source>
        <dbReference type="PROSITE" id="PS51171"/>
    </source>
</evidence>
<dbReference type="PANTHER" id="PTHR21022">
    <property type="entry name" value="PREPHENATE DEHYDRATASE P PROTEIN"/>
    <property type="match status" value="1"/>
</dbReference>
<evidence type="ECO:0000313" key="10">
    <source>
        <dbReference type="Proteomes" id="UP001161438"/>
    </source>
</evidence>
<keyword evidence="6" id="KW-0456">Lyase</keyword>
<name>A0AA35IU52_SACMI</name>
<evidence type="ECO:0000313" key="9">
    <source>
        <dbReference type="EMBL" id="CAI4035814.1"/>
    </source>
</evidence>
<accession>A0AA35IU52</accession>